<gene>
    <name evidence="11" type="primary">Or13a_8</name>
    <name evidence="11" type="ORF">g.2809</name>
</gene>
<dbReference type="PANTHER" id="PTHR21137:SF35">
    <property type="entry name" value="ODORANT RECEPTOR 19A-RELATED"/>
    <property type="match status" value="1"/>
</dbReference>
<keyword evidence="6 10" id="KW-1133">Transmembrane helix</keyword>
<feature type="transmembrane region" description="Helical" evidence="10">
    <location>
        <begin position="275"/>
        <end position="294"/>
    </location>
</feature>
<keyword evidence="7 10" id="KW-0472">Membrane</keyword>
<feature type="non-terminal residue" evidence="11">
    <location>
        <position position="1"/>
    </location>
</feature>
<dbReference type="EMBL" id="GBYB01006977">
    <property type="protein sequence ID" value="JAG76744.1"/>
    <property type="molecule type" value="Transcribed_RNA"/>
</dbReference>
<keyword evidence="8" id="KW-0675">Receptor</keyword>
<keyword evidence="5" id="KW-0552">Olfaction</keyword>
<sequence>HTSISPLVLFKMSDSKKLETYVAYREHLRWLLDFAGLWPSEDSTSAYRMLPYLQIFVGCGAAMKIGNFIAHHITSIRIVTRAMSIMTSIILNMFRVVCLARNREPLIKARKILDSYFDELLVNEKFREVVLHDVKLFRRLSLFYTVLTFFALFGYVLTPLIIIIKQHVHHVKPVKYPLILLGMYPWTVPDNIFIYTVHYIFEAFALFTVFYVSSGTDAFLPLLVFQVKGKLRAMAYRLTEIGEKDSIDEEMGQCIRDYTALMECRDILEKTFGPIILLLMSNNAIILCALIFQFTQMKAITIVQIIQFAAYICGKTTQTFLYSWSGTLLSSKSEEYLGAVYAANWYGNRRGMNSVLITLIQKPLTMTAWHMSVVSVDMFVMVLNTTMSYFLLLQTIEQG</sequence>
<keyword evidence="4 10" id="KW-0812">Transmembrane</keyword>
<keyword evidence="3" id="KW-0716">Sensory transduction</keyword>
<dbReference type="Pfam" id="PF02949">
    <property type="entry name" value="7tm_6"/>
    <property type="match status" value="1"/>
</dbReference>
<accession>A0A0C9R2B1</accession>
<comment type="subcellular location">
    <subcellularLocation>
        <location evidence="1">Cell membrane</location>
        <topology evidence="1">Multi-pass membrane protein</topology>
    </subcellularLocation>
</comment>
<evidence type="ECO:0000313" key="11">
    <source>
        <dbReference type="EMBL" id="JAG76744.1"/>
    </source>
</evidence>
<evidence type="ECO:0000256" key="6">
    <source>
        <dbReference type="ARBA" id="ARBA00022989"/>
    </source>
</evidence>
<keyword evidence="2" id="KW-1003">Cell membrane</keyword>
<feature type="transmembrane region" description="Helical" evidence="10">
    <location>
        <begin position="203"/>
        <end position="225"/>
    </location>
</feature>
<dbReference type="GO" id="GO:0007165">
    <property type="term" value="P:signal transduction"/>
    <property type="evidence" value="ECO:0007669"/>
    <property type="project" value="UniProtKB-KW"/>
</dbReference>
<dbReference type="GO" id="GO:0005549">
    <property type="term" value="F:odorant binding"/>
    <property type="evidence" value="ECO:0007669"/>
    <property type="project" value="InterPro"/>
</dbReference>
<dbReference type="AlphaFoldDB" id="A0A0C9R2B1"/>
<name>A0A0C9R2B1_9HYME</name>
<organism evidence="11">
    <name type="scientific">Fopius arisanus</name>
    <dbReference type="NCBI Taxonomy" id="64838"/>
    <lineage>
        <taxon>Eukaryota</taxon>
        <taxon>Metazoa</taxon>
        <taxon>Ecdysozoa</taxon>
        <taxon>Arthropoda</taxon>
        <taxon>Hexapoda</taxon>
        <taxon>Insecta</taxon>
        <taxon>Pterygota</taxon>
        <taxon>Neoptera</taxon>
        <taxon>Endopterygota</taxon>
        <taxon>Hymenoptera</taxon>
        <taxon>Apocrita</taxon>
        <taxon>Ichneumonoidea</taxon>
        <taxon>Braconidae</taxon>
        <taxon>Opiinae</taxon>
        <taxon>Fopius</taxon>
    </lineage>
</organism>
<dbReference type="PANTHER" id="PTHR21137">
    <property type="entry name" value="ODORANT RECEPTOR"/>
    <property type="match status" value="1"/>
</dbReference>
<keyword evidence="9" id="KW-0807">Transducer</keyword>
<protein>
    <submittedName>
        <fullName evidence="11">Or13a_8 protein</fullName>
    </submittedName>
</protein>
<proteinExistence type="predicted"/>
<feature type="transmembrane region" description="Helical" evidence="10">
    <location>
        <begin position="368"/>
        <end position="392"/>
    </location>
</feature>
<evidence type="ECO:0000256" key="9">
    <source>
        <dbReference type="ARBA" id="ARBA00023224"/>
    </source>
</evidence>
<evidence type="ECO:0000256" key="1">
    <source>
        <dbReference type="ARBA" id="ARBA00004651"/>
    </source>
</evidence>
<evidence type="ECO:0000256" key="2">
    <source>
        <dbReference type="ARBA" id="ARBA00022475"/>
    </source>
</evidence>
<dbReference type="GO" id="GO:0004984">
    <property type="term" value="F:olfactory receptor activity"/>
    <property type="evidence" value="ECO:0007669"/>
    <property type="project" value="InterPro"/>
</dbReference>
<reference evidence="11" key="1">
    <citation type="submission" date="2015-01" db="EMBL/GenBank/DDBJ databases">
        <title>Transcriptome Assembly of Fopius arisanus.</title>
        <authorList>
            <person name="Geib S."/>
        </authorList>
    </citation>
    <scope>NUCLEOTIDE SEQUENCE</scope>
</reference>
<feature type="transmembrane region" description="Helical" evidence="10">
    <location>
        <begin position="142"/>
        <end position="164"/>
    </location>
</feature>
<evidence type="ECO:0000256" key="5">
    <source>
        <dbReference type="ARBA" id="ARBA00022725"/>
    </source>
</evidence>
<evidence type="ECO:0000256" key="10">
    <source>
        <dbReference type="SAM" id="Phobius"/>
    </source>
</evidence>
<dbReference type="GO" id="GO:0005886">
    <property type="term" value="C:plasma membrane"/>
    <property type="evidence" value="ECO:0007669"/>
    <property type="project" value="UniProtKB-SubCell"/>
</dbReference>
<evidence type="ECO:0000256" key="4">
    <source>
        <dbReference type="ARBA" id="ARBA00022692"/>
    </source>
</evidence>
<evidence type="ECO:0000256" key="8">
    <source>
        <dbReference type="ARBA" id="ARBA00023170"/>
    </source>
</evidence>
<evidence type="ECO:0000256" key="3">
    <source>
        <dbReference type="ARBA" id="ARBA00022606"/>
    </source>
</evidence>
<evidence type="ECO:0000256" key="7">
    <source>
        <dbReference type="ARBA" id="ARBA00023136"/>
    </source>
</evidence>
<dbReference type="InterPro" id="IPR004117">
    <property type="entry name" value="7tm6_olfct_rcpt"/>
</dbReference>
<feature type="transmembrane region" description="Helical" evidence="10">
    <location>
        <begin position="176"/>
        <end position="197"/>
    </location>
</feature>